<dbReference type="InterPro" id="IPR047794">
    <property type="entry name" value="C45_proenzyme-like"/>
</dbReference>
<dbReference type="GO" id="GO:0016740">
    <property type="term" value="F:transferase activity"/>
    <property type="evidence" value="ECO:0007669"/>
    <property type="project" value="UniProtKB-KW"/>
</dbReference>
<dbReference type="PANTHER" id="PTHR35190">
    <property type="entry name" value="PROTEIN DCD1B"/>
    <property type="match status" value="1"/>
</dbReference>
<keyword evidence="4" id="KW-1185">Reference proteome</keyword>
<dbReference type="Gene3D" id="1.25.40.10">
    <property type="entry name" value="Tetratricopeptide repeat domain"/>
    <property type="match status" value="1"/>
</dbReference>
<feature type="compositionally biased region" description="Basic residues" evidence="1">
    <location>
        <begin position="528"/>
        <end position="537"/>
    </location>
</feature>
<dbReference type="PROSITE" id="PS51257">
    <property type="entry name" value="PROKAR_LIPOPROTEIN"/>
    <property type="match status" value="1"/>
</dbReference>
<dbReference type="AlphaFoldDB" id="A0A6N8KYM1"/>
<sequence length="543" mass="62232">MPKYLVFLGILLLFSGCRSVRHLKQETTAFKKAFDSSKVHLTAQDRLSQSPHGNWQLQVQGNPFELGYKRGVLTKDLYQFQEKAFFQQVETFIPKPGRQRFLIKFLKWYLRDILEDIPLPYRQEIFGLSRVANQDFDWVGSKYERALLLHGAHDIGHALQDLMLVGCSSVALWDQYTEDGQLLIGRNFDFYINADFAKHKLVEFVKPAEGYQYAAVSWPGMIGVVSGMNEKGLSISINASKSNIPLKGKTPISLVSRSILQHAQNIEEAIALAKTFDVFIAESLLIGSAQDNRAVSIEISPKNFDVYEVGNGILFCTNHFQSTNYSKDKRNNAHRLETHSQYRLEKLHELFPKAKPYNQIEVAQHLRDISGLQGKDIGLGNEKSLNQLMAHHAVIFKPGSLHMWVSNSPYQLGAFDAYDLKAIFEQQQAAEPDAKLTIPADSLIHSPLFQNYRHFKQLKPQIERAIQTKKELPNDLCHNFEQLNPNLWLTHSLLGDYYYSQKDWEKALHYYEIAGSKEISSDKNRKNLDKKRLKAKKKYDSSH</sequence>
<dbReference type="OrthoDB" id="5480874at2"/>
<accession>A0A6N8KYM1</accession>
<evidence type="ECO:0000313" key="3">
    <source>
        <dbReference type="EMBL" id="MVZ62560.1"/>
    </source>
</evidence>
<dbReference type="EMBL" id="WSQA01000007">
    <property type="protein sequence ID" value="MVZ62560.1"/>
    <property type="molecule type" value="Genomic_DNA"/>
</dbReference>
<dbReference type="Pfam" id="PF03417">
    <property type="entry name" value="AAT"/>
    <property type="match status" value="1"/>
</dbReference>
<reference evidence="3 4" key="1">
    <citation type="submission" date="2019-12" db="EMBL/GenBank/DDBJ databases">
        <authorList>
            <person name="Dong K."/>
        </authorList>
    </citation>
    <scope>NUCLEOTIDE SEQUENCE [LARGE SCALE GENOMIC DNA]</scope>
    <source>
        <strain evidence="3 4">JCM 31225</strain>
    </source>
</reference>
<keyword evidence="3" id="KW-0808">Transferase</keyword>
<dbReference type="SUPFAM" id="SSF56235">
    <property type="entry name" value="N-terminal nucleophile aminohydrolases (Ntn hydrolases)"/>
    <property type="match status" value="1"/>
</dbReference>
<dbReference type="InterPro" id="IPR005079">
    <property type="entry name" value="Peptidase_C45_hydrolase"/>
</dbReference>
<name>A0A6N8KYM1_9SPHI</name>
<dbReference type="SUPFAM" id="SSF48452">
    <property type="entry name" value="TPR-like"/>
    <property type="match status" value="1"/>
</dbReference>
<comment type="caution">
    <text evidence="3">The sequence shown here is derived from an EMBL/GenBank/DDBJ whole genome shotgun (WGS) entry which is preliminary data.</text>
</comment>
<dbReference type="InterPro" id="IPR011990">
    <property type="entry name" value="TPR-like_helical_dom_sf"/>
</dbReference>
<protein>
    <submittedName>
        <fullName evidence="3">Acyl-CoA--6-aminopenicillanic acid acyl-transferase</fullName>
    </submittedName>
</protein>
<dbReference type="PANTHER" id="PTHR35190:SF2">
    <property type="entry name" value="PROTEIN DCD1B"/>
    <property type="match status" value="1"/>
</dbReference>
<dbReference type="Gene3D" id="3.60.60.10">
    <property type="entry name" value="Penicillin V Acylase, Chain A"/>
    <property type="match status" value="1"/>
</dbReference>
<dbReference type="InterPro" id="IPR047803">
    <property type="entry name" value="DCD1A/B-like"/>
</dbReference>
<organism evidence="3 4">
    <name type="scientific">Sphingobacterium humi</name>
    <dbReference type="NCBI Taxonomy" id="1796905"/>
    <lineage>
        <taxon>Bacteria</taxon>
        <taxon>Pseudomonadati</taxon>
        <taxon>Bacteroidota</taxon>
        <taxon>Sphingobacteriia</taxon>
        <taxon>Sphingobacteriales</taxon>
        <taxon>Sphingobacteriaceae</taxon>
        <taxon>Sphingobacterium</taxon>
    </lineage>
</organism>
<evidence type="ECO:0000259" key="2">
    <source>
        <dbReference type="Pfam" id="PF03417"/>
    </source>
</evidence>
<dbReference type="RefSeq" id="WP_160369288.1">
    <property type="nucleotide sequence ID" value="NZ_WSQA01000007.1"/>
</dbReference>
<feature type="region of interest" description="Disordered" evidence="1">
    <location>
        <begin position="522"/>
        <end position="543"/>
    </location>
</feature>
<feature type="domain" description="Peptidase C45 hydrolase" evidence="2">
    <location>
        <begin position="178"/>
        <end position="370"/>
    </location>
</feature>
<evidence type="ECO:0000256" key="1">
    <source>
        <dbReference type="SAM" id="MobiDB-lite"/>
    </source>
</evidence>
<dbReference type="Proteomes" id="UP000435036">
    <property type="component" value="Unassembled WGS sequence"/>
</dbReference>
<dbReference type="InterPro" id="IPR029055">
    <property type="entry name" value="Ntn_hydrolases_N"/>
</dbReference>
<gene>
    <name evidence="3" type="ORF">GQF63_11040</name>
</gene>
<dbReference type="NCBIfam" id="NF040521">
    <property type="entry name" value="C45_proenzyme"/>
    <property type="match status" value="1"/>
</dbReference>
<proteinExistence type="predicted"/>
<evidence type="ECO:0000313" key="4">
    <source>
        <dbReference type="Proteomes" id="UP000435036"/>
    </source>
</evidence>